<dbReference type="InterPro" id="IPR014710">
    <property type="entry name" value="RmlC-like_jellyroll"/>
</dbReference>
<reference evidence="2" key="1">
    <citation type="journal article" date="2023" name="Int. J. Syst. Evol. Microbiol.">
        <title>Methylocystis iwaonis sp. nov., a type II methane-oxidizing bacterium from surface soil of a rice paddy field in Japan, and emended description of the genus Methylocystis (ex Whittenbury et al. 1970) Bowman et al. 1993.</title>
        <authorList>
            <person name="Kaise H."/>
            <person name="Sawadogo J.B."/>
            <person name="Alam M.S."/>
            <person name="Ueno C."/>
            <person name="Dianou D."/>
            <person name="Shinjo R."/>
            <person name="Asakawa S."/>
        </authorList>
    </citation>
    <scope>NUCLEOTIDE SEQUENCE</scope>
    <source>
        <strain evidence="2">LMG27198</strain>
    </source>
</reference>
<dbReference type="GO" id="GO:0042391">
    <property type="term" value="P:regulation of membrane potential"/>
    <property type="evidence" value="ECO:0007669"/>
    <property type="project" value="TreeGrafter"/>
</dbReference>
<dbReference type="Proteomes" id="UP001144323">
    <property type="component" value="Unassembled WGS sequence"/>
</dbReference>
<comment type="caution">
    <text evidence="2">The sequence shown here is derived from an EMBL/GenBank/DDBJ whole genome shotgun (WGS) entry which is preliminary data.</text>
</comment>
<dbReference type="CDD" id="cd00038">
    <property type="entry name" value="CAP_ED"/>
    <property type="match status" value="1"/>
</dbReference>
<dbReference type="GO" id="GO:0005249">
    <property type="term" value="F:voltage-gated potassium channel activity"/>
    <property type="evidence" value="ECO:0007669"/>
    <property type="project" value="TreeGrafter"/>
</dbReference>
<organism evidence="2 3">
    <name type="scientific">Methylocystis echinoides</name>
    <dbReference type="NCBI Taxonomy" id="29468"/>
    <lineage>
        <taxon>Bacteria</taxon>
        <taxon>Pseudomonadati</taxon>
        <taxon>Pseudomonadota</taxon>
        <taxon>Alphaproteobacteria</taxon>
        <taxon>Hyphomicrobiales</taxon>
        <taxon>Methylocystaceae</taxon>
        <taxon>Methylocystis</taxon>
    </lineage>
</organism>
<dbReference type="InterPro" id="IPR050818">
    <property type="entry name" value="KCNH_animal-type"/>
</dbReference>
<dbReference type="Gene3D" id="2.60.120.10">
    <property type="entry name" value="Jelly Rolls"/>
    <property type="match status" value="1"/>
</dbReference>
<evidence type="ECO:0000259" key="1">
    <source>
        <dbReference type="PROSITE" id="PS50042"/>
    </source>
</evidence>
<dbReference type="AlphaFoldDB" id="A0A9W6GWV4"/>
<gene>
    <name evidence="2" type="ORF">LMG27198_33520</name>
</gene>
<dbReference type="SUPFAM" id="SSF51206">
    <property type="entry name" value="cAMP-binding domain-like"/>
    <property type="match status" value="1"/>
</dbReference>
<dbReference type="InterPro" id="IPR000595">
    <property type="entry name" value="cNMP-bd_dom"/>
</dbReference>
<feature type="domain" description="Cyclic nucleotide-binding" evidence="1">
    <location>
        <begin position="18"/>
        <end position="118"/>
    </location>
</feature>
<sequence length="151" mass="16800">MTQMLPDDETDNLRRIPLFAAFEPAAVQALAYSLETRLLRAGDVLFQQGEESDGGYVLMLGAIGLSAHDDMKTSHVIQPWALIGEMALVAPSRRPVTARALEPSTLLKITRPFFHQLLEQHPKTAAQVREFFRARLMDFTRHAASNLTAAD</sequence>
<name>A0A9W6GWV4_9HYPH</name>
<evidence type="ECO:0000313" key="3">
    <source>
        <dbReference type="Proteomes" id="UP001144323"/>
    </source>
</evidence>
<dbReference type="InterPro" id="IPR018490">
    <property type="entry name" value="cNMP-bd_dom_sf"/>
</dbReference>
<dbReference type="PANTHER" id="PTHR10217">
    <property type="entry name" value="VOLTAGE AND LIGAND GATED POTASSIUM CHANNEL"/>
    <property type="match status" value="1"/>
</dbReference>
<dbReference type="GO" id="GO:0005886">
    <property type="term" value="C:plasma membrane"/>
    <property type="evidence" value="ECO:0007669"/>
    <property type="project" value="TreeGrafter"/>
</dbReference>
<dbReference type="SMART" id="SM00100">
    <property type="entry name" value="cNMP"/>
    <property type="match status" value="1"/>
</dbReference>
<keyword evidence="3" id="KW-1185">Reference proteome</keyword>
<proteinExistence type="predicted"/>
<dbReference type="EMBL" id="BSEC01000001">
    <property type="protein sequence ID" value="GLI94360.1"/>
    <property type="molecule type" value="Genomic_DNA"/>
</dbReference>
<protein>
    <submittedName>
        <fullName evidence="2">Cyclic nucleotide-binding protein</fullName>
    </submittedName>
</protein>
<dbReference type="PROSITE" id="PS50042">
    <property type="entry name" value="CNMP_BINDING_3"/>
    <property type="match status" value="1"/>
</dbReference>
<accession>A0A9W6GWV4</accession>
<dbReference type="PANTHER" id="PTHR10217:SF435">
    <property type="entry name" value="POTASSIUM VOLTAGE-GATED CHANNEL PROTEIN EAG"/>
    <property type="match status" value="1"/>
</dbReference>
<evidence type="ECO:0000313" key="2">
    <source>
        <dbReference type="EMBL" id="GLI94360.1"/>
    </source>
</evidence>
<dbReference type="Pfam" id="PF00027">
    <property type="entry name" value="cNMP_binding"/>
    <property type="match status" value="1"/>
</dbReference>